<reference evidence="2 3" key="1">
    <citation type="journal article" date="2024" name="Science">
        <title>Giant polyketide synthase enzymes in the biosynthesis of giant marine polyether toxins.</title>
        <authorList>
            <person name="Fallon T.R."/>
            <person name="Shende V.V."/>
            <person name="Wierzbicki I.H."/>
            <person name="Pendleton A.L."/>
            <person name="Watervoot N.F."/>
            <person name="Auber R.P."/>
            <person name="Gonzalez D.J."/>
            <person name="Wisecaver J.H."/>
            <person name="Moore B.S."/>
        </authorList>
    </citation>
    <scope>NUCLEOTIDE SEQUENCE [LARGE SCALE GENOMIC DNA]</scope>
    <source>
        <strain evidence="2 3">12B1</strain>
    </source>
</reference>
<feature type="region of interest" description="Disordered" evidence="1">
    <location>
        <begin position="283"/>
        <end position="302"/>
    </location>
</feature>
<accession>A0AB34JVE4</accession>
<evidence type="ECO:0000256" key="1">
    <source>
        <dbReference type="SAM" id="MobiDB-lite"/>
    </source>
</evidence>
<organism evidence="2 3">
    <name type="scientific">Prymnesium parvum</name>
    <name type="common">Toxic golden alga</name>
    <dbReference type="NCBI Taxonomy" id="97485"/>
    <lineage>
        <taxon>Eukaryota</taxon>
        <taxon>Haptista</taxon>
        <taxon>Haptophyta</taxon>
        <taxon>Prymnesiophyceae</taxon>
        <taxon>Prymnesiales</taxon>
        <taxon>Prymnesiaceae</taxon>
        <taxon>Prymnesium</taxon>
    </lineage>
</organism>
<dbReference type="EMBL" id="JBGBPQ010000004">
    <property type="protein sequence ID" value="KAL1524921.1"/>
    <property type="molecule type" value="Genomic_DNA"/>
</dbReference>
<dbReference type="AlphaFoldDB" id="A0AB34JVE4"/>
<sequence>MPSARSSSGSQSHATRSSFAYGSSIPAEPEAAPAHAPKPAHWTLEPRTHMGNIVGGAAAEAAPRRIQRFQHFSPDRDPVTVQLGGGRQRTDRLPREPHRPPEPSLSSVYVVDSRSVVQEVPPSPVSAIFFDPEEDADGAEFSVSACGRSEMLTLDTTSNEHGLPSQHTAYTVSGLGSREMSELSLSRSGTAPFGFSETEQDGAQAVHGHTADRRQPPWDAQEWQAGIKARGRDGMGALLRPTSQRGTSSGESTRTTTPAVAPKEGYMGHQPKLVTVYHRLLHPSNSHLRKRHQTRQDSLVHG</sequence>
<protein>
    <submittedName>
        <fullName evidence="2">Uncharacterized protein</fullName>
    </submittedName>
</protein>
<feature type="region of interest" description="Disordered" evidence="1">
    <location>
        <begin position="1"/>
        <end position="106"/>
    </location>
</feature>
<proteinExistence type="predicted"/>
<dbReference type="Proteomes" id="UP001515480">
    <property type="component" value="Unassembled WGS sequence"/>
</dbReference>
<comment type="caution">
    <text evidence="2">The sequence shown here is derived from an EMBL/GenBank/DDBJ whole genome shotgun (WGS) entry which is preliminary data.</text>
</comment>
<name>A0AB34JVE4_PRYPA</name>
<gene>
    <name evidence="2" type="ORF">AB1Y20_019798</name>
</gene>
<feature type="compositionally biased region" description="Low complexity" evidence="1">
    <location>
        <begin position="26"/>
        <end position="41"/>
    </location>
</feature>
<feature type="compositionally biased region" description="Low complexity" evidence="1">
    <location>
        <begin position="242"/>
        <end position="257"/>
    </location>
</feature>
<keyword evidence="3" id="KW-1185">Reference proteome</keyword>
<evidence type="ECO:0000313" key="2">
    <source>
        <dbReference type="EMBL" id="KAL1524921.1"/>
    </source>
</evidence>
<feature type="region of interest" description="Disordered" evidence="1">
    <location>
        <begin position="199"/>
        <end position="219"/>
    </location>
</feature>
<evidence type="ECO:0000313" key="3">
    <source>
        <dbReference type="Proteomes" id="UP001515480"/>
    </source>
</evidence>
<feature type="compositionally biased region" description="Basic and acidic residues" evidence="1">
    <location>
        <begin position="88"/>
        <end position="101"/>
    </location>
</feature>
<feature type="compositionally biased region" description="Low complexity" evidence="1">
    <location>
        <begin position="1"/>
        <end position="18"/>
    </location>
</feature>
<feature type="region of interest" description="Disordered" evidence="1">
    <location>
        <begin position="231"/>
        <end position="268"/>
    </location>
</feature>